<keyword evidence="1" id="KW-0805">Transcription regulation</keyword>
<evidence type="ECO:0000259" key="4">
    <source>
        <dbReference type="PROSITE" id="PS50042"/>
    </source>
</evidence>
<dbReference type="InterPro" id="IPR012318">
    <property type="entry name" value="HTH_CRP"/>
</dbReference>
<evidence type="ECO:0000256" key="2">
    <source>
        <dbReference type="ARBA" id="ARBA00023125"/>
    </source>
</evidence>
<dbReference type="InterPro" id="IPR036388">
    <property type="entry name" value="WH-like_DNA-bd_sf"/>
</dbReference>
<dbReference type="Gene3D" id="1.10.10.10">
    <property type="entry name" value="Winged helix-like DNA-binding domain superfamily/Winged helix DNA-binding domain"/>
    <property type="match status" value="1"/>
</dbReference>
<dbReference type="SMART" id="SM00419">
    <property type="entry name" value="HTH_CRP"/>
    <property type="match status" value="1"/>
</dbReference>
<dbReference type="InterPro" id="IPR050397">
    <property type="entry name" value="Env_Response_Regulators"/>
</dbReference>
<accession>A0ABP9D8K7</accession>
<proteinExistence type="predicted"/>
<evidence type="ECO:0000256" key="1">
    <source>
        <dbReference type="ARBA" id="ARBA00023015"/>
    </source>
</evidence>
<dbReference type="InterPro" id="IPR000595">
    <property type="entry name" value="cNMP-bd_dom"/>
</dbReference>
<dbReference type="PROSITE" id="PS51063">
    <property type="entry name" value="HTH_CRP_2"/>
    <property type="match status" value="1"/>
</dbReference>
<organism evidence="6 7">
    <name type="scientific">Algivirga pacifica</name>
    <dbReference type="NCBI Taxonomy" id="1162670"/>
    <lineage>
        <taxon>Bacteria</taxon>
        <taxon>Pseudomonadati</taxon>
        <taxon>Bacteroidota</taxon>
        <taxon>Cytophagia</taxon>
        <taxon>Cytophagales</taxon>
        <taxon>Flammeovirgaceae</taxon>
        <taxon>Algivirga</taxon>
    </lineage>
</organism>
<keyword evidence="3" id="KW-0804">Transcription</keyword>
<sequence>MNIEALTLAEVVDTYFSMTFEDSLKEEIKEHGQIEQLKAGDFIIDIGEPMKGIPILVSGTLKIMRETEEGREMLLYYLEEGDACSMSMTCCMTTQQSMVRAMAEEDATIIMIPVSFMDEWMHKYSSWRAYVMNGYTRRFEELLEVVDDVAFRKMDERLVNYLVQATEVKNNRELHLSHMEIATDLGTSREVVSRLLKQLEKKGVITMGRNKLTLAKDWDKFL</sequence>
<dbReference type="SUPFAM" id="SSF46785">
    <property type="entry name" value="Winged helix' DNA-binding domain"/>
    <property type="match status" value="1"/>
</dbReference>
<dbReference type="InterPro" id="IPR018490">
    <property type="entry name" value="cNMP-bd_dom_sf"/>
</dbReference>
<dbReference type="RefSeq" id="WP_345371448.1">
    <property type="nucleotide sequence ID" value="NZ_BAABJX010000030.1"/>
</dbReference>
<dbReference type="PANTHER" id="PTHR24567:SF26">
    <property type="entry name" value="REGULATORY PROTEIN YEIL"/>
    <property type="match status" value="1"/>
</dbReference>
<protein>
    <submittedName>
        <fullName evidence="6">Crp/Fnr family transcriptional regulator</fullName>
    </submittedName>
</protein>
<keyword evidence="7" id="KW-1185">Reference proteome</keyword>
<dbReference type="Pfam" id="PF13545">
    <property type="entry name" value="HTH_Crp_2"/>
    <property type="match status" value="1"/>
</dbReference>
<dbReference type="CDD" id="cd00038">
    <property type="entry name" value="CAP_ED"/>
    <property type="match status" value="1"/>
</dbReference>
<feature type="domain" description="HTH crp-type" evidence="5">
    <location>
        <begin position="152"/>
        <end position="218"/>
    </location>
</feature>
<feature type="domain" description="Cyclic nucleotide-binding" evidence="4">
    <location>
        <begin position="1"/>
        <end position="82"/>
    </location>
</feature>
<dbReference type="Gene3D" id="2.60.120.10">
    <property type="entry name" value="Jelly Rolls"/>
    <property type="match status" value="1"/>
</dbReference>
<dbReference type="InterPro" id="IPR014710">
    <property type="entry name" value="RmlC-like_jellyroll"/>
</dbReference>
<evidence type="ECO:0000313" key="7">
    <source>
        <dbReference type="Proteomes" id="UP001500298"/>
    </source>
</evidence>
<dbReference type="PROSITE" id="PS50042">
    <property type="entry name" value="CNMP_BINDING_3"/>
    <property type="match status" value="1"/>
</dbReference>
<gene>
    <name evidence="6" type="ORF">GCM10023331_20040</name>
</gene>
<evidence type="ECO:0000256" key="3">
    <source>
        <dbReference type="ARBA" id="ARBA00023163"/>
    </source>
</evidence>
<keyword evidence="2" id="KW-0238">DNA-binding</keyword>
<comment type="caution">
    <text evidence="6">The sequence shown here is derived from an EMBL/GenBank/DDBJ whole genome shotgun (WGS) entry which is preliminary data.</text>
</comment>
<dbReference type="PRINTS" id="PR00034">
    <property type="entry name" value="HTHCRP"/>
</dbReference>
<name>A0ABP9D8K7_9BACT</name>
<evidence type="ECO:0000259" key="5">
    <source>
        <dbReference type="PROSITE" id="PS51063"/>
    </source>
</evidence>
<dbReference type="EMBL" id="BAABJX010000030">
    <property type="protein sequence ID" value="GAA4834808.1"/>
    <property type="molecule type" value="Genomic_DNA"/>
</dbReference>
<dbReference type="PANTHER" id="PTHR24567">
    <property type="entry name" value="CRP FAMILY TRANSCRIPTIONAL REGULATORY PROTEIN"/>
    <property type="match status" value="1"/>
</dbReference>
<dbReference type="Proteomes" id="UP001500298">
    <property type="component" value="Unassembled WGS sequence"/>
</dbReference>
<reference evidence="7" key="1">
    <citation type="journal article" date="2019" name="Int. J. Syst. Evol. Microbiol.">
        <title>The Global Catalogue of Microorganisms (GCM) 10K type strain sequencing project: providing services to taxonomists for standard genome sequencing and annotation.</title>
        <authorList>
            <consortium name="The Broad Institute Genomics Platform"/>
            <consortium name="The Broad Institute Genome Sequencing Center for Infectious Disease"/>
            <person name="Wu L."/>
            <person name="Ma J."/>
        </authorList>
    </citation>
    <scope>NUCLEOTIDE SEQUENCE [LARGE SCALE GENOMIC DNA]</scope>
    <source>
        <strain evidence="7">JCM 18326</strain>
    </source>
</reference>
<dbReference type="InterPro" id="IPR036390">
    <property type="entry name" value="WH_DNA-bd_sf"/>
</dbReference>
<dbReference type="Pfam" id="PF00027">
    <property type="entry name" value="cNMP_binding"/>
    <property type="match status" value="1"/>
</dbReference>
<dbReference type="SUPFAM" id="SSF51206">
    <property type="entry name" value="cAMP-binding domain-like"/>
    <property type="match status" value="1"/>
</dbReference>
<evidence type="ECO:0000313" key="6">
    <source>
        <dbReference type="EMBL" id="GAA4834808.1"/>
    </source>
</evidence>